<name>A0A1U7PN19_9BACI</name>
<evidence type="ECO:0000259" key="4">
    <source>
        <dbReference type="PROSITE" id="PS50995"/>
    </source>
</evidence>
<dbReference type="OrthoDB" id="5419426at2"/>
<accession>A0A1U7PN19</accession>
<dbReference type="PRINTS" id="PR00598">
    <property type="entry name" value="HTHMARR"/>
</dbReference>
<evidence type="ECO:0000313" key="6">
    <source>
        <dbReference type="Proteomes" id="UP000187550"/>
    </source>
</evidence>
<protein>
    <submittedName>
        <fullName evidence="5">DNA-binding transcriptional regulator, MarR family</fullName>
    </submittedName>
</protein>
<evidence type="ECO:0000256" key="3">
    <source>
        <dbReference type="ARBA" id="ARBA00023163"/>
    </source>
</evidence>
<dbReference type="RefSeq" id="WP_076757057.1">
    <property type="nucleotide sequence ID" value="NZ_FTPL01000001.1"/>
</dbReference>
<sequence>MESHVEEIKHFNRFYTNVMGILNLYNDEVNYSATEAMVLYKIKNTEDCTAAYLSESFGMDKGYISRILKRFEKDQLIDKTPSEQDRRLLYIKLTKEGGEVLDYLAGRASDRVRDLISDCPEEDVEELIGSMKRIEQILRPTITKGGN</sequence>
<evidence type="ECO:0000313" key="5">
    <source>
        <dbReference type="EMBL" id="SIT72054.1"/>
    </source>
</evidence>
<evidence type="ECO:0000256" key="2">
    <source>
        <dbReference type="ARBA" id="ARBA00023125"/>
    </source>
</evidence>
<dbReference type="InterPro" id="IPR036390">
    <property type="entry name" value="WH_DNA-bd_sf"/>
</dbReference>
<reference evidence="6" key="1">
    <citation type="submission" date="2017-01" db="EMBL/GenBank/DDBJ databases">
        <authorList>
            <person name="Varghese N."/>
            <person name="Submissions S."/>
        </authorList>
    </citation>
    <scope>NUCLEOTIDE SEQUENCE [LARGE SCALE GENOMIC DNA]</scope>
    <source>
        <strain evidence="6">MNA4</strain>
    </source>
</reference>
<keyword evidence="2 5" id="KW-0238">DNA-binding</keyword>
<keyword evidence="3" id="KW-0804">Transcription</keyword>
<dbReference type="PANTHER" id="PTHR42756:SF1">
    <property type="entry name" value="TRANSCRIPTIONAL REPRESSOR OF EMRAB OPERON"/>
    <property type="match status" value="1"/>
</dbReference>
<dbReference type="PROSITE" id="PS50995">
    <property type="entry name" value="HTH_MARR_2"/>
    <property type="match status" value="1"/>
</dbReference>
<dbReference type="GO" id="GO:0003700">
    <property type="term" value="F:DNA-binding transcription factor activity"/>
    <property type="evidence" value="ECO:0007669"/>
    <property type="project" value="InterPro"/>
</dbReference>
<dbReference type="Gene3D" id="1.10.10.10">
    <property type="entry name" value="Winged helix-like DNA-binding domain superfamily/Winged helix DNA-binding domain"/>
    <property type="match status" value="1"/>
</dbReference>
<dbReference type="InterPro" id="IPR000835">
    <property type="entry name" value="HTH_MarR-typ"/>
</dbReference>
<dbReference type="EMBL" id="FTPL01000001">
    <property type="protein sequence ID" value="SIT72054.1"/>
    <property type="molecule type" value="Genomic_DNA"/>
</dbReference>
<dbReference type="InterPro" id="IPR036388">
    <property type="entry name" value="WH-like_DNA-bd_sf"/>
</dbReference>
<keyword evidence="6" id="KW-1185">Reference proteome</keyword>
<dbReference type="AlphaFoldDB" id="A0A1U7PN19"/>
<dbReference type="GO" id="GO:0003677">
    <property type="term" value="F:DNA binding"/>
    <property type="evidence" value="ECO:0007669"/>
    <property type="project" value="UniProtKB-KW"/>
</dbReference>
<organism evidence="5 6">
    <name type="scientific">Edaphobacillus lindanitolerans</name>
    <dbReference type="NCBI Taxonomy" id="550447"/>
    <lineage>
        <taxon>Bacteria</taxon>
        <taxon>Bacillati</taxon>
        <taxon>Bacillota</taxon>
        <taxon>Bacilli</taxon>
        <taxon>Bacillales</taxon>
        <taxon>Bacillaceae</taxon>
        <taxon>Edaphobacillus</taxon>
    </lineage>
</organism>
<dbReference type="SMART" id="SM00347">
    <property type="entry name" value="HTH_MARR"/>
    <property type="match status" value="1"/>
</dbReference>
<dbReference type="Pfam" id="PF01047">
    <property type="entry name" value="MarR"/>
    <property type="match status" value="1"/>
</dbReference>
<evidence type="ECO:0000256" key="1">
    <source>
        <dbReference type="ARBA" id="ARBA00023015"/>
    </source>
</evidence>
<gene>
    <name evidence="5" type="ORF">SAMN05428946_0815</name>
</gene>
<dbReference type="Proteomes" id="UP000187550">
    <property type="component" value="Unassembled WGS sequence"/>
</dbReference>
<dbReference type="PANTHER" id="PTHR42756">
    <property type="entry name" value="TRANSCRIPTIONAL REGULATOR, MARR"/>
    <property type="match status" value="1"/>
</dbReference>
<proteinExistence type="predicted"/>
<dbReference type="SUPFAM" id="SSF46785">
    <property type="entry name" value="Winged helix' DNA-binding domain"/>
    <property type="match status" value="1"/>
</dbReference>
<keyword evidence="1" id="KW-0805">Transcription regulation</keyword>
<dbReference type="STRING" id="550447.SAMN05428946_0815"/>
<feature type="domain" description="HTH marR-type" evidence="4">
    <location>
        <begin position="1"/>
        <end position="136"/>
    </location>
</feature>